<keyword evidence="4" id="KW-1185">Reference proteome</keyword>
<reference evidence="2 4" key="2">
    <citation type="journal article" date="2018" name="Plant J.">
        <title>The Physcomitrella patens chromosome-scale assembly reveals moss genome structure and evolution.</title>
        <authorList>
            <person name="Lang D."/>
            <person name="Ullrich K.K."/>
            <person name="Murat F."/>
            <person name="Fuchs J."/>
            <person name="Jenkins J."/>
            <person name="Haas F.B."/>
            <person name="Piednoel M."/>
            <person name="Gundlach H."/>
            <person name="Van Bel M."/>
            <person name="Meyberg R."/>
            <person name="Vives C."/>
            <person name="Morata J."/>
            <person name="Symeonidi A."/>
            <person name="Hiss M."/>
            <person name="Muchero W."/>
            <person name="Kamisugi Y."/>
            <person name="Saleh O."/>
            <person name="Blanc G."/>
            <person name="Decker E.L."/>
            <person name="van Gessel N."/>
            <person name="Grimwood J."/>
            <person name="Hayes R.D."/>
            <person name="Graham S.W."/>
            <person name="Gunter L.E."/>
            <person name="McDaniel S.F."/>
            <person name="Hoernstein S.N.W."/>
            <person name="Larsson A."/>
            <person name="Li F.W."/>
            <person name="Perroud P.F."/>
            <person name="Phillips J."/>
            <person name="Ranjan P."/>
            <person name="Rokshar D.S."/>
            <person name="Rothfels C.J."/>
            <person name="Schneider L."/>
            <person name="Shu S."/>
            <person name="Stevenson D.W."/>
            <person name="Thummler F."/>
            <person name="Tillich M."/>
            <person name="Villarreal Aguilar J.C."/>
            <person name="Widiez T."/>
            <person name="Wong G.K."/>
            <person name="Wymore A."/>
            <person name="Zhang Y."/>
            <person name="Zimmer A.D."/>
            <person name="Quatrano R.S."/>
            <person name="Mayer K.F.X."/>
            <person name="Goodstein D."/>
            <person name="Casacuberta J.M."/>
            <person name="Vandepoele K."/>
            <person name="Reski R."/>
            <person name="Cuming A.C."/>
            <person name="Tuskan G.A."/>
            <person name="Maumus F."/>
            <person name="Salse J."/>
            <person name="Schmutz J."/>
            <person name="Rensing S.A."/>
        </authorList>
    </citation>
    <scope>NUCLEOTIDE SEQUENCE [LARGE SCALE GENOMIC DNA]</scope>
    <source>
        <strain evidence="3 4">cv. Gransden 2004</strain>
    </source>
</reference>
<reference evidence="3" key="3">
    <citation type="submission" date="2020-12" db="UniProtKB">
        <authorList>
            <consortium name="EnsemblPlants"/>
        </authorList>
    </citation>
    <scope>IDENTIFICATION</scope>
</reference>
<keyword evidence="1" id="KW-0812">Transmembrane</keyword>
<dbReference type="Proteomes" id="UP000006727">
    <property type="component" value="Chromosome 7"/>
</dbReference>
<proteinExistence type="predicted"/>
<evidence type="ECO:0000313" key="4">
    <source>
        <dbReference type="Proteomes" id="UP000006727"/>
    </source>
</evidence>
<keyword evidence="1" id="KW-1133">Transmembrane helix</keyword>
<feature type="transmembrane region" description="Helical" evidence="1">
    <location>
        <begin position="62"/>
        <end position="80"/>
    </location>
</feature>
<dbReference type="AlphaFoldDB" id="A0A2K1KB34"/>
<evidence type="ECO:0000256" key="1">
    <source>
        <dbReference type="SAM" id="Phobius"/>
    </source>
</evidence>
<reference evidence="2 4" key="1">
    <citation type="journal article" date="2008" name="Science">
        <title>The Physcomitrella genome reveals evolutionary insights into the conquest of land by plants.</title>
        <authorList>
            <person name="Rensing S."/>
            <person name="Lang D."/>
            <person name="Zimmer A."/>
            <person name="Terry A."/>
            <person name="Salamov A."/>
            <person name="Shapiro H."/>
            <person name="Nishiyama T."/>
            <person name="Perroud P.-F."/>
            <person name="Lindquist E."/>
            <person name="Kamisugi Y."/>
            <person name="Tanahashi T."/>
            <person name="Sakakibara K."/>
            <person name="Fujita T."/>
            <person name="Oishi K."/>
            <person name="Shin-I T."/>
            <person name="Kuroki Y."/>
            <person name="Toyoda A."/>
            <person name="Suzuki Y."/>
            <person name="Hashimoto A."/>
            <person name="Yamaguchi K."/>
            <person name="Sugano A."/>
            <person name="Kohara Y."/>
            <person name="Fujiyama A."/>
            <person name="Anterola A."/>
            <person name="Aoki S."/>
            <person name="Ashton N."/>
            <person name="Barbazuk W.B."/>
            <person name="Barker E."/>
            <person name="Bennetzen J."/>
            <person name="Bezanilla M."/>
            <person name="Blankenship R."/>
            <person name="Cho S.H."/>
            <person name="Dutcher S."/>
            <person name="Estelle M."/>
            <person name="Fawcett J.A."/>
            <person name="Gundlach H."/>
            <person name="Hanada K."/>
            <person name="Heyl A."/>
            <person name="Hicks K.A."/>
            <person name="Hugh J."/>
            <person name="Lohr M."/>
            <person name="Mayer K."/>
            <person name="Melkozernov A."/>
            <person name="Murata T."/>
            <person name="Nelson D."/>
            <person name="Pils B."/>
            <person name="Prigge M."/>
            <person name="Reiss B."/>
            <person name="Renner T."/>
            <person name="Rombauts S."/>
            <person name="Rushton P."/>
            <person name="Sanderfoot A."/>
            <person name="Schween G."/>
            <person name="Shiu S.-H."/>
            <person name="Stueber K."/>
            <person name="Theodoulou F.L."/>
            <person name="Tu H."/>
            <person name="Van de Peer Y."/>
            <person name="Verrier P.J."/>
            <person name="Waters E."/>
            <person name="Wood A."/>
            <person name="Yang L."/>
            <person name="Cove D."/>
            <person name="Cuming A."/>
            <person name="Hasebe M."/>
            <person name="Lucas S."/>
            <person name="Mishler D.B."/>
            <person name="Reski R."/>
            <person name="Grigoriev I."/>
            <person name="Quatrano R.S."/>
            <person name="Boore J.L."/>
        </authorList>
    </citation>
    <scope>NUCLEOTIDE SEQUENCE [LARGE SCALE GENOMIC DNA]</scope>
    <source>
        <strain evidence="3 4">cv. Gransden 2004</strain>
    </source>
</reference>
<evidence type="ECO:0000313" key="3">
    <source>
        <dbReference type="EnsemblPlants" id="PAC:32923682.CDS.1"/>
    </source>
</evidence>
<accession>A0A2K1KB34</accession>
<keyword evidence="1" id="KW-0472">Membrane</keyword>
<dbReference type="InParanoid" id="A0A2K1KB34"/>
<dbReference type="EMBL" id="ABEU02000007">
    <property type="protein sequence ID" value="PNR50991.1"/>
    <property type="molecule type" value="Genomic_DNA"/>
</dbReference>
<dbReference type="EnsemblPlants" id="Pp3c7_9510V3.1">
    <property type="protein sequence ID" value="PAC:32923682.CDS.1"/>
    <property type="gene ID" value="Pp3c7_9510"/>
</dbReference>
<name>A0A2K1KB34_PHYPA</name>
<feature type="transmembrane region" description="Helical" evidence="1">
    <location>
        <begin position="6"/>
        <end position="27"/>
    </location>
</feature>
<protein>
    <submittedName>
        <fullName evidence="2 3">Uncharacterized protein</fullName>
    </submittedName>
</protein>
<sequence length="81" mass="9813">MYEYRYQKLFFLLFGCILNILSFHPNLHTNRCSLDCFKSKFILLCSSLLILWHHFFHHHYCLKILYSILGIIFCCNYPCIS</sequence>
<organism evidence="2">
    <name type="scientific">Physcomitrium patens</name>
    <name type="common">Spreading-leaved earth moss</name>
    <name type="synonym">Physcomitrella patens</name>
    <dbReference type="NCBI Taxonomy" id="3218"/>
    <lineage>
        <taxon>Eukaryota</taxon>
        <taxon>Viridiplantae</taxon>
        <taxon>Streptophyta</taxon>
        <taxon>Embryophyta</taxon>
        <taxon>Bryophyta</taxon>
        <taxon>Bryophytina</taxon>
        <taxon>Bryopsida</taxon>
        <taxon>Funariidae</taxon>
        <taxon>Funariales</taxon>
        <taxon>Funariaceae</taxon>
        <taxon>Physcomitrium</taxon>
    </lineage>
</organism>
<evidence type="ECO:0000313" key="2">
    <source>
        <dbReference type="EMBL" id="PNR50991.1"/>
    </source>
</evidence>
<gene>
    <name evidence="2" type="ORF">PHYPA_010177</name>
</gene>
<dbReference type="Gramene" id="Pp3c7_9510V3.1">
    <property type="protein sequence ID" value="PAC:32923682.CDS.1"/>
    <property type="gene ID" value="Pp3c7_9510"/>
</dbReference>